<dbReference type="EMBL" id="QOQW01000006">
    <property type="protein sequence ID" value="RCK80470.1"/>
    <property type="molecule type" value="Genomic_DNA"/>
</dbReference>
<dbReference type="Proteomes" id="UP000252355">
    <property type="component" value="Unassembled WGS sequence"/>
</dbReference>
<feature type="signal peptide" evidence="8">
    <location>
        <begin position="1"/>
        <end position="20"/>
    </location>
</feature>
<dbReference type="AlphaFoldDB" id="A0A367ZR02"/>
<dbReference type="Gene3D" id="2.40.170.20">
    <property type="entry name" value="TonB-dependent receptor, beta-barrel domain"/>
    <property type="match status" value="1"/>
</dbReference>
<keyword evidence="6" id="KW-0472">Membrane</keyword>
<evidence type="ECO:0000256" key="1">
    <source>
        <dbReference type="ARBA" id="ARBA00004571"/>
    </source>
</evidence>
<name>A0A367ZR02_9BACT</name>
<dbReference type="GO" id="GO:0015344">
    <property type="term" value="F:siderophore uptake transmembrane transporter activity"/>
    <property type="evidence" value="ECO:0007669"/>
    <property type="project" value="TreeGrafter"/>
</dbReference>
<gene>
    <name evidence="9" type="ORF">OZSIB_3216</name>
</gene>
<protein>
    <submittedName>
        <fullName evidence="9">Uncharacterized protein</fullName>
    </submittedName>
</protein>
<dbReference type="GO" id="GO:0009279">
    <property type="term" value="C:cell outer membrane"/>
    <property type="evidence" value="ECO:0007669"/>
    <property type="project" value="UniProtKB-SubCell"/>
</dbReference>
<evidence type="ECO:0000256" key="7">
    <source>
        <dbReference type="ARBA" id="ARBA00023237"/>
    </source>
</evidence>
<organism evidence="9 10">
    <name type="scientific">Candidatus Ozemobacter sibiricus</name>
    <dbReference type="NCBI Taxonomy" id="2268124"/>
    <lineage>
        <taxon>Bacteria</taxon>
        <taxon>Candidatus Ozemobacteria</taxon>
        <taxon>Candidatus Ozemobacterales</taxon>
        <taxon>Candidatus Ozemobacteraceae</taxon>
        <taxon>Candidatus Ozemobacter</taxon>
    </lineage>
</organism>
<comment type="subcellular location">
    <subcellularLocation>
        <location evidence="1">Cell outer membrane</location>
        <topology evidence="1">Multi-pass membrane protein</topology>
    </subcellularLocation>
</comment>
<dbReference type="PANTHER" id="PTHR30069">
    <property type="entry name" value="TONB-DEPENDENT OUTER MEMBRANE RECEPTOR"/>
    <property type="match status" value="1"/>
</dbReference>
<dbReference type="SUPFAM" id="SSF56935">
    <property type="entry name" value="Porins"/>
    <property type="match status" value="1"/>
</dbReference>
<evidence type="ECO:0000256" key="2">
    <source>
        <dbReference type="ARBA" id="ARBA00022448"/>
    </source>
</evidence>
<keyword evidence="2" id="KW-0813">Transport</keyword>
<evidence type="ECO:0000256" key="5">
    <source>
        <dbReference type="ARBA" id="ARBA00022729"/>
    </source>
</evidence>
<keyword evidence="3" id="KW-1134">Transmembrane beta strand</keyword>
<feature type="chain" id="PRO_5016662322" evidence="8">
    <location>
        <begin position="21"/>
        <end position="536"/>
    </location>
</feature>
<dbReference type="InterPro" id="IPR039426">
    <property type="entry name" value="TonB-dep_rcpt-like"/>
</dbReference>
<reference evidence="9 10" key="1">
    <citation type="submission" date="2018-05" db="EMBL/GenBank/DDBJ databases">
        <title>A metagenomic window into the 2 km-deep terrestrial subsurface aquifer revealed taxonomically and functionally diverse microbial community comprising novel uncultured bacterial lineages.</title>
        <authorList>
            <person name="Kadnikov V.V."/>
            <person name="Mardanov A.V."/>
            <person name="Beletsky A.V."/>
            <person name="Banks D."/>
            <person name="Pimenov N.V."/>
            <person name="Frank Y.A."/>
            <person name="Karnachuk O.V."/>
            <person name="Ravin N.V."/>
        </authorList>
    </citation>
    <scope>NUCLEOTIDE SEQUENCE [LARGE SCALE GENOMIC DNA]</scope>
    <source>
        <strain evidence="9">BY5</strain>
    </source>
</reference>
<evidence type="ECO:0000256" key="3">
    <source>
        <dbReference type="ARBA" id="ARBA00022452"/>
    </source>
</evidence>
<dbReference type="PANTHER" id="PTHR30069:SF29">
    <property type="entry name" value="HEMOGLOBIN AND HEMOGLOBIN-HAPTOGLOBIN-BINDING PROTEIN 1-RELATED"/>
    <property type="match status" value="1"/>
</dbReference>
<comment type="caution">
    <text evidence="9">The sequence shown here is derived from an EMBL/GenBank/DDBJ whole genome shotgun (WGS) entry which is preliminary data.</text>
</comment>
<accession>A0A367ZR02</accession>
<evidence type="ECO:0000256" key="4">
    <source>
        <dbReference type="ARBA" id="ARBA00022692"/>
    </source>
</evidence>
<keyword evidence="4" id="KW-0812">Transmembrane</keyword>
<evidence type="ECO:0000313" key="10">
    <source>
        <dbReference type="Proteomes" id="UP000252355"/>
    </source>
</evidence>
<sequence length="536" mass="59385">MRWPFFLAIALATAPLPALAAKNAYDMGQVQVVGKDAQSGEFSGDPAEIQLEMGERSMPLPEILPEVPSRETRTLEEKPFVTDQRPRKDEVSVFFGAGSRGATEFRGQARGSYQGYVGEASVVREARDGYRSTIDDRRTLLAGKISTSGEGSYQLTVSGALGAEEFAQRGPRTSPSPFAGIEDETKAFAVKGNSTLSDGAFFTGYVQVDAVNRTTTNRVVGFAEDADLLSTSAGAEYRRSLNQTVTGRLGLDLQRDSFEISGGPSQRFTKRTASALADIELAKTTFLTAGVRDITMMEDSRFSPLVRLDHRWGKPWQLVLSYEEDLGNDSLRQVYLPRRYVAFTPLRASHERRTAGQLNYRAANGNVLGAELFNVREDDAIEYLDRWDAGRSLLTSTFRFAARARRAGVRLSGTFKLDENFQLTAAATFQNPKDDRTGARLSYEAKRLLDVGLTYNEGPLHVDFTRHAAADRIAYIPAVAVDAGDYSRADLVFRYDFKKHLKAYIKIRDLYDEAKSLRYDVPEEGRVTLAGLEANF</sequence>
<dbReference type="GO" id="GO:0044718">
    <property type="term" value="P:siderophore transmembrane transport"/>
    <property type="evidence" value="ECO:0007669"/>
    <property type="project" value="TreeGrafter"/>
</dbReference>
<keyword evidence="7" id="KW-0998">Cell outer membrane</keyword>
<proteinExistence type="predicted"/>
<keyword evidence="5 8" id="KW-0732">Signal</keyword>
<dbReference type="InterPro" id="IPR036942">
    <property type="entry name" value="Beta-barrel_TonB_sf"/>
</dbReference>
<evidence type="ECO:0000256" key="8">
    <source>
        <dbReference type="SAM" id="SignalP"/>
    </source>
</evidence>
<evidence type="ECO:0000256" key="6">
    <source>
        <dbReference type="ARBA" id="ARBA00023136"/>
    </source>
</evidence>
<evidence type="ECO:0000313" key="9">
    <source>
        <dbReference type="EMBL" id="RCK80470.1"/>
    </source>
</evidence>